<evidence type="ECO:0000256" key="1">
    <source>
        <dbReference type="SAM" id="MobiDB-lite"/>
    </source>
</evidence>
<dbReference type="EMBL" id="DQ120516">
    <property type="protein sequence ID" value="AAZ80694.1"/>
    <property type="molecule type" value="Genomic_DNA"/>
</dbReference>
<reference evidence="2 3" key="1">
    <citation type="journal article" date="2006" name="J. Virol.">
        <title>Genomic sequence of rhesus cytomegalovirus 180.92: insights into the coding potential of rhesus cytomegalovirus.</title>
        <authorList>
            <person name="Rivailler P."/>
            <person name="Kaur A."/>
            <person name="Johnson R.P."/>
            <person name="Wang F."/>
        </authorList>
    </citation>
    <scope>NUCLEOTIDE SEQUENCE [LARGE SCALE GENOMIC DNA]</scope>
    <source>
        <strain evidence="2">CMV 180.92</strain>
    </source>
</reference>
<sequence length="120" mass="13545">MRSIVLSVGFVPIVLFYWRAARNVCFIQYSHTCLLITYVQSHLAARQCLLPTLTATCHFQPPAQNTPHPLRLAATTREPPPRPHSPYRGGNVLAFCHFARFASVPCYKARRFSPSPHVLS</sequence>
<organism evidence="2 3">
    <name type="scientific">Rhesus cytomegalovirus (strain 68-1)</name>
    <name type="common">RhCMV</name>
    <dbReference type="NCBI Taxonomy" id="47929"/>
    <lineage>
        <taxon>Viruses</taxon>
        <taxon>Duplodnaviria</taxon>
        <taxon>Heunggongvirae</taxon>
        <taxon>Peploviricota</taxon>
        <taxon>Herviviricetes</taxon>
        <taxon>Herpesvirales</taxon>
        <taxon>Orthoherpesviridae</taxon>
        <taxon>Betaherpesvirinae</taxon>
        <taxon>Cytomegalovirus</taxon>
        <taxon>Cytomegalovirus macacinebeta3</taxon>
    </lineage>
</organism>
<organismHost>
    <name type="scientific">Macaca mulatta</name>
    <name type="common">Rhesus macaque</name>
    <dbReference type="NCBI Taxonomy" id="9544"/>
</organismHost>
<evidence type="ECO:0000313" key="3">
    <source>
        <dbReference type="Proteomes" id="UP000115582"/>
    </source>
</evidence>
<feature type="region of interest" description="Disordered" evidence="1">
    <location>
        <begin position="63"/>
        <end position="85"/>
    </location>
</feature>
<proteinExistence type="predicted"/>
<name>Q2FAC1_RHCM6</name>
<protein>
    <submittedName>
        <fullName evidence="2">Rh178.3</fullName>
    </submittedName>
</protein>
<accession>Q2FAC1</accession>
<evidence type="ECO:0000313" key="2">
    <source>
        <dbReference type="EMBL" id="AAZ80694.1"/>
    </source>
</evidence>
<dbReference type="Proteomes" id="UP000115582">
    <property type="component" value="Segment"/>
</dbReference>